<evidence type="ECO:0000313" key="2">
    <source>
        <dbReference type="EMBL" id="CAB4732443.1"/>
    </source>
</evidence>
<proteinExistence type="predicted"/>
<sequence>MAARTSSTIKSTTPLVDSRRRAQHSSHLPSPPPSSRRFRSHPCGTAIHRPPSRATRSPTTATRATARCRFCKRPSAASTRHMFSWNLTSGSITSPTPPFVPGFLRARPASTSVNLTSPLSWAPPHHRALTWRIPTRPSLRAARGRPRRSSSRSLARMAGCSTRPIPRRPRHSPPTSRTPSRTRCRRSSRMERVPPPLRSAARRPPRPARPTATAALGSSATPRNSRLPCSWQRRTRPVSRCHSLAPAASAP</sequence>
<gene>
    <name evidence="2" type="ORF">UFOPK2786_00268</name>
</gene>
<dbReference type="AlphaFoldDB" id="A0A6J6SCH9"/>
<organism evidence="2">
    <name type="scientific">freshwater metagenome</name>
    <dbReference type="NCBI Taxonomy" id="449393"/>
    <lineage>
        <taxon>unclassified sequences</taxon>
        <taxon>metagenomes</taxon>
        <taxon>ecological metagenomes</taxon>
    </lineage>
</organism>
<feature type="region of interest" description="Disordered" evidence="1">
    <location>
        <begin position="1"/>
        <end position="65"/>
    </location>
</feature>
<feature type="compositionally biased region" description="Polar residues" evidence="1">
    <location>
        <begin position="1"/>
        <end position="15"/>
    </location>
</feature>
<name>A0A6J6SCH9_9ZZZZ</name>
<feature type="compositionally biased region" description="Low complexity" evidence="1">
    <location>
        <begin position="52"/>
        <end position="65"/>
    </location>
</feature>
<dbReference type="EMBL" id="CAEZYW010000025">
    <property type="protein sequence ID" value="CAB4732443.1"/>
    <property type="molecule type" value="Genomic_DNA"/>
</dbReference>
<accession>A0A6J6SCH9</accession>
<evidence type="ECO:0000256" key="1">
    <source>
        <dbReference type="SAM" id="MobiDB-lite"/>
    </source>
</evidence>
<reference evidence="2" key="1">
    <citation type="submission" date="2020-05" db="EMBL/GenBank/DDBJ databases">
        <authorList>
            <person name="Chiriac C."/>
            <person name="Salcher M."/>
            <person name="Ghai R."/>
            <person name="Kavagutti S V."/>
        </authorList>
    </citation>
    <scope>NUCLEOTIDE SEQUENCE</scope>
</reference>
<feature type="region of interest" description="Disordered" evidence="1">
    <location>
        <begin position="132"/>
        <end position="251"/>
    </location>
</feature>
<feature type="compositionally biased region" description="Low complexity" evidence="1">
    <location>
        <begin position="151"/>
        <end position="164"/>
    </location>
</feature>
<protein>
    <submittedName>
        <fullName evidence="2">Unannotated protein</fullName>
    </submittedName>
</protein>